<accession>A0A515ESA9</accession>
<dbReference type="RefSeq" id="WP_142812695.1">
    <property type="nucleotide sequence ID" value="NZ_CP036282.1"/>
</dbReference>
<dbReference type="AlphaFoldDB" id="A0A515ESA9"/>
<dbReference type="PANTHER" id="PTHR39540:SF1">
    <property type="entry name" value="DICTOMALLEIN-1-RELATED"/>
    <property type="match status" value="1"/>
</dbReference>
<comment type="similarity">
    <text evidence="1">Belongs to the dictomallein family.</text>
</comment>
<organism evidence="10 11">
    <name type="scientific">Rhodoferax aquaticus</name>
    <dbReference type="NCBI Taxonomy" id="2527691"/>
    <lineage>
        <taxon>Bacteria</taxon>
        <taxon>Pseudomonadati</taxon>
        <taxon>Pseudomonadota</taxon>
        <taxon>Betaproteobacteria</taxon>
        <taxon>Burkholderiales</taxon>
        <taxon>Comamonadaceae</taxon>
        <taxon>Rhodoferax</taxon>
    </lineage>
</organism>
<evidence type="ECO:0000256" key="6">
    <source>
        <dbReference type="ARBA" id="ARBA00022833"/>
    </source>
</evidence>
<evidence type="ECO:0000256" key="5">
    <source>
        <dbReference type="ARBA" id="ARBA00022801"/>
    </source>
</evidence>
<feature type="binding site" evidence="8">
    <location>
        <position position="262"/>
    </location>
    <ligand>
        <name>Zn(2+)</name>
        <dbReference type="ChEBI" id="CHEBI:29105"/>
        <note>catalytic</note>
    </ligand>
</feature>
<name>A0A515ESA9_9BURK</name>
<keyword evidence="6 8" id="KW-0862">Zinc</keyword>
<reference evidence="11" key="2">
    <citation type="journal article" date="2020" name="Int. J. Syst. Evol. Microbiol.">
        <title>Genomic insights into a novel species Rhodoferax aquaticus sp. nov., isolated from freshwater.</title>
        <authorList>
            <person name="Li T."/>
            <person name="Zhuo Y."/>
            <person name="Jin C.Z."/>
            <person name="Wu X."/>
            <person name="Ko S.R."/>
            <person name="Jin F.J."/>
            <person name="Ahn C.Y."/>
            <person name="Oh H.M."/>
            <person name="Lee H.G."/>
            <person name="Jin L."/>
        </authorList>
    </citation>
    <scope>NUCLEOTIDE SEQUENCE [LARGE SCALE GENOMIC DNA]</scope>
    <source>
        <strain evidence="11">Gr-4</strain>
    </source>
</reference>
<dbReference type="GO" id="GO:0004222">
    <property type="term" value="F:metalloendopeptidase activity"/>
    <property type="evidence" value="ECO:0007669"/>
    <property type="project" value="UniProtKB-UniRule"/>
</dbReference>
<evidence type="ECO:0000313" key="11">
    <source>
        <dbReference type="Proteomes" id="UP000317365"/>
    </source>
</evidence>
<evidence type="ECO:0000256" key="3">
    <source>
        <dbReference type="ARBA" id="ARBA00022670"/>
    </source>
</evidence>
<dbReference type="GO" id="GO:0006508">
    <property type="term" value="P:proteolysis"/>
    <property type="evidence" value="ECO:0007669"/>
    <property type="project" value="UniProtKB-UniRule"/>
</dbReference>
<keyword evidence="11" id="KW-1185">Reference proteome</keyword>
<reference evidence="11" key="1">
    <citation type="submission" date="2019-02" db="EMBL/GenBank/DDBJ databases">
        <title>Complete genome sequence of Rhodoferax sp. Gr-4.</title>
        <authorList>
            <person name="Jin L."/>
        </authorList>
    </citation>
    <scope>NUCLEOTIDE SEQUENCE [LARGE SCALE GENOMIC DNA]</scope>
    <source>
        <strain evidence="11">Gr-4</strain>
    </source>
</reference>
<feature type="binding site" evidence="8">
    <location>
        <position position="272"/>
    </location>
    <ligand>
        <name>Zn(2+)</name>
        <dbReference type="ChEBI" id="CHEBI:29105"/>
        <note>catalytic</note>
    </ligand>
</feature>
<evidence type="ECO:0000259" key="9">
    <source>
        <dbReference type="PROSITE" id="PS51694"/>
    </source>
</evidence>
<keyword evidence="5 8" id="KW-0378">Hydrolase</keyword>
<evidence type="ECO:0000256" key="1">
    <source>
        <dbReference type="ARBA" id="ARBA00005693"/>
    </source>
</evidence>
<keyword evidence="3 8" id="KW-0645">Protease</keyword>
<dbReference type="KEGG" id="rhg:EXZ61_15900"/>
<dbReference type="InterPro" id="IPR051256">
    <property type="entry name" value="Dictomallein"/>
</dbReference>
<keyword evidence="4 8" id="KW-0479">Metal-binding</keyword>
<feature type="binding site" evidence="8">
    <location>
        <position position="266"/>
    </location>
    <ligand>
        <name>Zn(2+)</name>
        <dbReference type="ChEBI" id="CHEBI:29105"/>
        <note>catalytic</note>
    </ligand>
</feature>
<dbReference type="PANTHER" id="PTHR39540">
    <property type="match status" value="1"/>
</dbReference>
<dbReference type="PROSITE" id="PS51694">
    <property type="entry name" value="PEPTIDASE_M66"/>
    <property type="match status" value="1"/>
</dbReference>
<dbReference type="EMBL" id="CP036282">
    <property type="protein sequence ID" value="QDL55539.1"/>
    <property type="molecule type" value="Genomic_DNA"/>
</dbReference>
<keyword evidence="7 8" id="KW-0482">Metalloprotease</keyword>
<evidence type="ECO:0000256" key="2">
    <source>
        <dbReference type="ARBA" id="ARBA00018800"/>
    </source>
</evidence>
<feature type="domain" description="Peptidase M66" evidence="9">
    <location>
        <begin position="115"/>
        <end position="377"/>
    </location>
</feature>
<dbReference type="InterPro" id="IPR019503">
    <property type="entry name" value="Peptidase_M66_dom"/>
</dbReference>
<comment type="cofactor">
    <cofactor evidence="8">
        <name>Zn(2+)</name>
        <dbReference type="ChEBI" id="CHEBI:29105"/>
    </cofactor>
    <text evidence="8">Binds 1 zinc ion per subunit.</text>
</comment>
<dbReference type="Pfam" id="PF10462">
    <property type="entry name" value="Peptidase_M66"/>
    <property type="match status" value="1"/>
</dbReference>
<evidence type="ECO:0000313" key="10">
    <source>
        <dbReference type="EMBL" id="QDL55539.1"/>
    </source>
</evidence>
<dbReference type="Proteomes" id="UP000317365">
    <property type="component" value="Chromosome"/>
</dbReference>
<evidence type="ECO:0000256" key="7">
    <source>
        <dbReference type="ARBA" id="ARBA00023049"/>
    </source>
</evidence>
<protein>
    <recommendedName>
        <fullName evidence="2">Dictomallein</fullName>
    </recommendedName>
</protein>
<proteinExistence type="inferred from homology"/>
<gene>
    <name evidence="10" type="ORF">EXZ61_15900</name>
</gene>
<evidence type="ECO:0000256" key="8">
    <source>
        <dbReference type="PROSITE-ProRule" id="PRU01031"/>
    </source>
</evidence>
<dbReference type="GO" id="GO:0046872">
    <property type="term" value="F:metal ion binding"/>
    <property type="evidence" value="ECO:0007669"/>
    <property type="project" value="UniProtKB-UniRule"/>
</dbReference>
<sequence>MVIQLAQSHVVPAQGTTWSLANSPRLRVSQGRDALVLVQLNNLRATAPVLELRQGSNLVSSRALNPPAQLPPSEGGDEKFASNMWSVTVPGAEVAEGMSLLVRDGGRELNAPVAVTVAPRTDVTFQLLSFLLFGAPEDASELKAMTADEKAQGVAGMPYTTSTFVRHPLGAFESSFLVLRPDGTHAASKITNADGLSGRDNPLLDMVWTINDATGDETLQRVTYGSVFMKKANGERKYWGGGVSWTGSGGAVGDPGFGLLWHEGGHAMSLGHSPADYDGGGYPYLDGSLKGSAWGYDQSKNYFRAPFTAPDSYYATCQGDKAARGGRSFAKDSRGRCYRFDPMHSADEQKTTKAAFPLFSDYNAARMQRWALGRDKVNAGNTGFMQLNSNGQWVENADASKTYNYAWDGFNNKHADPDMLNREWDFVYTTRSLADTPGATEFYPPIRHVGNARKLIDPMVQSELDSINAADKKASYYKYCRQSGCDFTVRATYEHPVTRAQSTAYRVLRGSGRQSDKPDTWKDDVLVDTSRDSFVWWAIRLPVPAGQPKLIRLELLDTPMVWTRTAHDIRNATVLKTLVLP</sequence>
<feature type="active site" evidence="8">
    <location>
        <position position="263"/>
    </location>
</feature>
<evidence type="ECO:0000256" key="4">
    <source>
        <dbReference type="ARBA" id="ARBA00022723"/>
    </source>
</evidence>